<accession>A0A0X1L2X3</accession>
<dbReference type="HOGENOM" id="CLU_3334415_0_0_6"/>
<protein>
    <submittedName>
        <fullName evidence="1">Ribonuclease H</fullName>
    </submittedName>
</protein>
<dbReference type="EMBL" id="DS990138">
    <property type="protein sequence ID" value="EET24854.1"/>
    <property type="molecule type" value="Genomic_DNA"/>
</dbReference>
<evidence type="ECO:0000313" key="1">
    <source>
        <dbReference type="EMBL" id="EET24854.1"/>
    </source>
</evidence>
<dbReference type="Proteomes" id="UP000004687">
    <property type="component" value="Unassembled WGS sequence"/>
</dbReference>
<name>A0A0X1L2X3_VIBCO</name>
<reference evidence="1" key="1">
    <citation type="submission" date="2005-09" db="EMBL/GenBank/DDBJ databases">
        <title>Annotation of Vibrio cholerae MO10.</title>
        <authorList>
            <person name="Colwell R."/>
            <person name="Grim C.J."/>
            <person name="Young S."/>
            <person name="Jaffe D."/>
            <person name="Gnerre S."/>
            <person name="Berlin A."/>
            <person name="Heiman D."/>
            <person name="Hepburn T."/>
            <person name="Shea T."/>
            <person name="Sykes S."/>
            <person name="Yandava C."/>
            <person name="Alvarado L."/>
            <person name="Kodira C."/>
            <person name="Borodovsky M."/>
            <person name="Heidelberg J."/>
            <person name="Lander E."/>
            <person name="Galagan J."/>
            <person name="Nusbaum C."/>
            <person name="Birren B."/>
        </authorList>
    </citation>
    <scope>NUCLEOTIDE SEQUENCE [LARGE SCALE GENOMIC DNA]</scope>
    <source>
        <strain evidence="1">MO10</strain>
    </source>
</reference>
<proteinExistence type="predicted"/>
<dbReference type="AlphaFoldDB" id="A0A0X1L2X3"/>
<organism evidence="1">
    <name type="scientific">Vibrio cholerae (strain MO10)</name>
    <dbReference type="NCBI Taxonomy" id="345072"/>
    <lineage>
        <taxon>Bacteria</taxon>
        <taxon>Pseudomonadati</taxon>
        <taxon>Pseudomonadota</taxon>
        <taxon>Gammaproteobacteria</taxon>
        <taxon>Vibrionales</taxon>
        <taxon>Vibrionaceae</taxon>
        <taxon>Vibrio</taxon>
    </lineage>
</organism>
<sequence length="38" mass="4163">MQFLLVRLKVVSPMNRVPAIILEKGNVALGLLAFIKGL</sequence>
<reference evidence="1" key="2">
    <citation type="submission" date="2008-07" db="EMBL/GenBank/DDBJ databases">
        <authorList>
            <consortium name="Broad Institute Genome Sequencing Platform"/>
            <person name="Colwell R."/>
            <person name="Grim C.J."/>
            <person name="Young S."/>
            <person name="Jaffe D."/>
            <person name="Gnerre S."/>
            <person name="Berlin A."/>
            <person name="Heiman D."/>
            <person name="Hepburn T."/>
            <person name="Shea T."/>
            <person name="Sykes S."/>
            <person name="Alvarado L."/>
            <person name="Kodira C."/>
            <person name="Heidelberg J."/>
            <person name="Lander E."/>
            <person name="Galagan J."/>
            <person name="Nusbaum C."/>
            <person name="Birren B."/>
        </authorList>
    </citation>
    <scope>NUCLEOTIDE SEQUENCE [LARGE SCALE GENOMIC DNA]</scope>
    <source>
        <strain evidence="1">MO10</strain>
    </source>
</reference>
<gene>
    <name evidence="1" type="ORF">VchoM_02881</name>
</gene>